<dbReference type="InterPro" id="IPR036388">
    <property type="entry name" value="WH-like_DNA-bd_sf"/>
</dbReference>
<dbReference type="SUPFAM" id="SSF88946">
    <property type="entry name" value="Sigma2 domain of RNA polymerase sigma factors"/>
    <property type="match status" value="1"/>
</dbReference>
<keyword evidence="4" id="KW-0804">Transcription</keyword>
<dbReference type="NCBIfam" id="TIGR02937">
    <property type="entry name" value="sigma70-ECF"/>
    <property type="match status" value="1"/>
</dbReference>
<name>A0ABS7PRL7_9SPHN</name>
<dbReference type="InterPro" id="IPR013249">
    <property type="entry name" value="RNA_pol_sigma70_r4_t2"/>
</dbReference>
<accession>A0ABS7PRL7</accession>
<dbReference type="Gene3D" id="1.10.10.10">
    <property type="entry name" value="Winged helix-like DNA-binding domain superfamily/Winged helix DNA-binding domain"/>
    <property type="match status" value="1"/>
</dbReference>
<evidence type="ECO:0000259" key="6">
    <source>
        <dbReference type="Pfam" id="PF08281"/>
    </source>
</evidence>
<dbReference type="InterPro" id="IPR013325">
    <property type="entry name" value="RNA_pol_sigma_r2"/>
</dbReference>
<dbReference type="PANTHER" id="PTHR43133">
    <property type="entry name" value="RNA POLYMERASE ECF-TYPE SIGMA FACTO"/>
    <property type="match status" value="1"/>
</dbReference>
<comment type="similarity">
    <text evidence="1">Belongs to the sigma-70 factor family. ECF subfamily.</text>
</comment>
<evidence type="ECO:0000256" key="3">
    <source>
        <dbReference type="ARBA" id="ARBA00023082"/>
    </source>
</evidence>
<gene>
    <name evidence="7" type="ORF">K7G82_16910</name>
</gene>
<comment type="caution">
    <text evidence="7">The sequence shown here is derived from an EMBL/GenBank/DDBJ whole genome shotgun (WGS) entry which is preliminary data.</text>
</comment>
<dbReference type="SUPFAM" id="SSF88659">
    <property type="entry name" value="Sigma3 and sigma4 domains of RNA polymerase sigma factors"/>
    <property type="match status" value="1"/>
</dbReference>
<dbReference type="InterPro" id="IPR014284">
    <property type="entry name" value="RNA_pol_sigma-70_dom"/>
</dbReference>
<organism evidence="7 8">
    <name type="scientific">Sphingomonas colocasiae</name>
    <dbReference type="NCBI Taxonomy" id="1848973"/>
    <lineage>
        <taxon>Bacteria</taxon>
        <taxon>Pseudomonadati</taxon>
        <taxon>Pseudomonadota</taxon>
        <taxon>Alphaproteobacteria</taxon>
        <taxon>Sphingomonadales</taxon>
        <taxon>Sphingomonadaceae</taxon>
        <taxon>Sphingomonas</taxon>
    </lineage>
</organism>
<evidence type="ECO:0000259" key="5">
    <source>
        <dbReference type="Pfam" id="PF04542"/>
    </source>
</evidence>
<dbReference type="PANTHER" id="PTHR43133:SF63">
    <property type="entry name" value="RNA POLYMERASE SIGMA FACTOR FECI-RELATED"/>
    <property type="match status" value="1"/>
</dbReference>
<dbReference type="EMBL" id="JAINVV010000008">
    <property type="protein sequence ID" value="MBY8823988.1"/>
    <property type="molecule type" value="Genomic_DNA"/>
</dbReference>
<protein>
    <submittedName>
        <fullName evidence="7">Sigma-70 family RNA polymerase sigma factor</fullName>
    </submittedName>
</protein>
<evidence type="ECO:0000256" key="1">
    <source>
        <dbReference type="ARBA" id="ARBA00010641"/>
    </source>
</evidence>
<dbReference type="InterPro" id="IPR007627">
    <property type="entry name" value="RNA_pol_sigma70_r2"/>
</dbReference>
<feature type="domain" description="RNA polymerase sigma factor 70 region 4 type 2" evidence="6">
    <location>
        <begin position="113"/>
        <end position="156"/>
    </location>
</feature>
<dbReference type="Proteomes" id="UP000706039">
    <property type="component" value="Unassembled WGS sequence"/>
</dbReference>
<dbReference type="Pfam" id="PF08281">
    <property type="entry name" value="Sigma70_r4_2"/>
    <property type="match status" value="1"/>
</dbReference>
<evidence type="ECO:0000256" key="2">
    <source>
        <dbReference type="ARBA" id="ARBA00023015"/>
    </source>
</evidence>
<dbReference type="Gene3D" id="1.10.1740.10">
    <property type="match status" value="1"/>
</dbReference>
<proteinExistence type="inferred from homology"/>
<evidence type="ECO:0000256" key="4">
    <source>
        <dbReference type="ARBA" id="ARBA00023163"/>
    </source>
</evidence>
<evidence type="ECO:0000313" key="7">
    <source>
        <dbReference type="EMBL" id="MBY8823988.1"/>
    </source>
</evidence>
<evidence type="ECO:0000313" key="8">
    <source>
        <dbReference type="Proteomes" id="UP000706039"/>
    </source>
</evidence>
<dbReference type="RefSeq" id="WP_222991091.1">
    <property type="nucleotide sequence ID" value="NZ_JAINVV010000008.1"/>
</dbReference>
<keyword evidence="3" id="KW-0731">Sigma factor</keyword>
<dbReference type="InterPro" id="IPR013324">
    <property type="entry name" value="RNA_pol_sigma_r3/r4-like"/>
</dbReference>
<keyword evidence="2" id="KW-0805">Transcription regulation</keyword>
<reference evidence="7 8" key="1">
    <citation type="submission" date="2021-08" db="EMBL/GenBank/DDBJ databases">
        <authorList>
            <person name="Tuo L."/>
        </authorList>
    </citation>
    <scope>NUCLEOTIDE SEQUENCE [LARGE SCALE GENOMIC DNA]</scope>
    <source>
        <strain evidence="7 8">JCM 31229</strain>
    </source>
</reference>
<feature type="domain" description="RNA polymerase sigma-70 region 2" evidence="5">
    <location>
        <begin position="17"/>
        <end position="80"/>
    </location>
</feature>
<keyword evidence="8" id="KW-1185">Reference proteome</keyword>
<sequence>MGGRDQRLVAWVSTQVMPHEPAVRAWLKRSMVSAEDADDLIQEAYANLASLDAFEQIARPDGYFFQIVRNLLTTQIRRARIVRIESVAEIDTLVAGSEDPSPERVTGARRELEMVQRLIAGLPDRCRRIFEMRKIEGLSQREIAERLKVTESIVENDGVKGMRLIMQAMRATGEPAFTGKKANDERPAKRS</sequence>
<dbReference type="InterPro" id="IPR039425">
    <property type="entry name" value="RNA_pol_sigma-70-like"/>
</dbReference>
<dbReference type="Pfam" id="PF04542">
    <property type="entry name" value="Sigma70_r2"/>
    <property type="match status" value="1"/>
</dbReference>